<dbReference type="Gene3D" id="3.40.50.11210">
    <property type="entry name" value="Rap/Ran-GAP"/>
    <property type="match status" value="1"/>
</dbReference>
<evidence type="ECO:0000256" key="2">
    <source>
        <dbReference type="SAM" id="MobiDB-lite"/>
    </source>
</evidence>
<comment type="caution">
    <text evidence="4">The sequence shown here is derived from an EMBL/GenBank/DDBJ whole genome shotgun (WGS) entry which is preliminary data.</text>
</comment>
<dbReference type="SUPFAM" id="SSF111347">
    <property type="entry name" value="Rap/Ran-GAP"/>
    <property type="match status" value="1"/>
</dbReference>
<dbReference type="PANTHER" id="PTHR10063">
    <property type="entry name" value="TUBERIN"/>
    <property type="match status" value="1"/>
</dbReference>
<dbReference type="InterPro" id="IPR027107">
    <property type="entry name" value="Tuberin/Ral-act_asu"/>
</dbReference>
<proteinExistence type="predicted"/>
<feature type="region of interest" description="Disordered" evidence="2">
    <location>
        <begin position="1"/>
        <end position="51"/>
    </location>
</feature>
<dbReference type="EMBL" id="JADGJH010001368">
    <property type="protein sequence ID" value="KAJ3114415.1"/>
    <property type="molecule type" value="Genomic_DNA"/>
</dbReference>
<gene>
    <name evidence="4" type="primary">TSC2</name>
    <name evidence="4" type="ORF">HK100_001666</name>
</gene>
<dbReference type="GO" id="GO:0032007">
    <property type="term" value="P:negative regulation of TOR signaling"/>
    <property type="evidence" value="ECO:0007669"/>
    <property type="project" value="TreeGrafter"/>
</dbReference>
<dbReference type="InterPro" id="IPR035974">
    <property type="entry name" value="Rap/Ran-GAP_sf"/>
</dbReference>
<keyword evidence="5" id="KW-1185">Reference proteome</keyword>
<feature type="domain" description="Rap-GAP" evidence="3">
    <location>
        <begin position="1206"/>
        <end position="1467"/>
    </location>
</feature>
<evidence type="ECO:0000259" key="3">
    <source>
        <dbReference type="PROSITE" id="PS50085"/>
    </source>
</evidence>
<sequence>MAQEHEQKEVPSGIPFTSLASRTRRTFSDTDSASEYDSSLPQSPPISGFTEEERRANAEAVDELDAALTMAASMAQKDADAVVIDAMRRALSADVRSAELEDLLATDMVTRVNTNTARTLLPLFAKLTRKGSYLSPFDNNKEGLADLLIAFLKPQNNPAITHAISILQSILNDQNTALFPASSLDRLLATISDVLADHCLRSPSLAFSKRCLFNIELLLNLEITIMAGKKLPLTTTYLSENSISKVLAALCLFFGLESSSDFDNDIDAHYSVKKVIKSLTQSYSQKIINRSLLDLCNILNSGFDEQLLGLIFPNLDAVQINEERNILLAKSGALKALDFICFDPKPILESFTMTRIRRIVLQSFISAATLSGKYSGSPEHSDICGKALNLICTWTQNTVLLWGDWEDILQLLVSLKPYITDASFTVSSYIRESYLQICTNMYTKYRIPPSQTSHESCLTLLFSLFAETTNSDDDFGFSDEILMSIVDFVAWSEGWTPHSVSEKVRILMARFFQWSKNTSALQLQECIIDNALRILECKDEYDTEEVCDIAVDLVQLIKACSTKENSSLFDPKIAEKIIETTVYISRGCNDATLQKLVTFLQAGCVFADETIALLCTKNLVKLFRTCIIERQCKGCDYVYLAISEIAGNENDIVHETVKIACFKFLLSVRVSGGDKYGGYHLGVTWTESFTAWLGFKGEIKLSSSKLRAKVAETSNSGSSDFRIISDGIYIDLNPFFSSIFKTFQSKSSWELYSLVLYGFETQLQNISAYPQVISHTHVETLRAHCCSVVEFGTAAAFVDDLPSNVKKSDLYSIIFKCLASLVIWSARPSTGRYCVQCLINFLTELPFAMTRLLPDTLMKISRVTSSQMAPHILEFLSTLARLPEIYINLTEADYKRIFGIALQYIHSPPPLSAAAGSDPVMALSNLISQYAAQLAYHVISVWFVNMQLSDRKRYVPFIIGSILTQAPSATNSEASSLFDESVELVMDMLVQNSYADCIGKPDTFTNTPSVVNKEADGMATGLPFISAATTGTDSLERCWIQGNSVVSMRNLKMSGWVEVVIRRPSGVIVFSLKLENRARFLEEGVDSGGSSEVQIASVIEKAVEEISDGAKSSTNSPTNLLEELVSFDAELKQNEMKNMTSSLSRSTDFHIKTSHSIKSLIDNSAIKNLPLDPSFVLLQLTTFPQQSNIPPCIPIPTSEEAFARAIKIIDMTPVSDLHKIGVLYIGVSQTHERQILQNESGSPEYTRFICSLGKMVPLRGLERLHTGGLDTSEAVIDGKACVAWQDAASGNQIIFHITTLMPTNVETDPGCNLKKRHVGNDFVSILFDESGTTDIGFDTIPGQFNFINIFVTPVVINSRVDENNRSGANDRFHVIMKTKPELNLPPLGVFSEGFLVAGDNLPGVVRRAAIHANMLALVVARSRAGGFRSNARERLIQIKRLTERVKKNSTAVAASDGTDREALLNFTRFL</sequence>
<dbReference type="Pfam" id="PF02145">
    <property type="entry name" value="Rap_GAP"/>
    <property type="match status" value="1"/>
</dbReference>
<evidence type="ECO:0000313" key="5">
    <source>
        <dbReference type="Proteomes" id="UP001211907"/>
    </source>
</evidence>
<protein>
    <submittedName>
        <fullName evidence="4">Tuberous sclerosis 2-like protein</fullName>
    </submittedName>
</protein>
<dbReference type="GO" id="GO:0005096">
    <property type="term" value="F:GTPase activator activity"/>
    <property type="evidence" value="ECO:0007669"/>
    <property type="project" value="UniProtKB-KW"/>
</dbReference>
<dbReference type="Proteomes" id="UP001211907">
    <property type="component" value="Unassembled WGS sequence"/>
</dbReference>
<dbReference type="InterPro" id="IPR000331">
    <property type="entry name" value="Rap/Ran_GAP_dom"/>
</dbReference>
<organism evidence="4 5">
    <name type="scientific">Physocladia obscura</name>
    <dbReference type="NCBI Taxonomy" id="109957"/>
    <lineage>
        <taxon>Eukaryota</taxon>
        <taxon>Fungi</taxon>
        <taxon>Fungi incertae sedis</taxon>
        <taxon>Chytridiomycota</taxon>
        <taxon>Chytridiomycota incertae sedis</taxon>
        <taxon>Chytridiomycetes</taxon>
        <taxon>Chytridiales</taxon>
        <taxon>Chytriomycetaceae</taxon>
        <taxon>Physocladia</taxon>
    </lineage>
</organism>
<evidence type="ECO:0000313" key="4">
    <source>
        <dbReference type="EMBL" id="KAJ3114415.1"/>
    </source>
</evidence>
<dbReference type="PANTHER" id="PTHR10063:SF0">
    <property type="entry name" value="TUBERIN"/>
    <property type="match status" value="1"/>
</dbReference>
<dbReference type="Pfam" id="PF03542">
    <property type="entry name" value="Tuberin"/>
    <property type="match status" value="1"/>
</dbReference>
<dbReference type="GO" id="GO:0005634">
    <property type="term" value="C:nucleus"/>
    <property type="evidence" value="ECO:0007669"/>
    <property type="project" value="InterPro"/>
</dbReference>
<dbReference type="GO" id="GO:0033596">
    <property type="term" value="C:TSC1-TSC2 complex"/>
    <property type="evidence" value="ECO:0007669"/>
    <property type="project" value="TreeGrafter"/>
</dbReference>
<dbReference type="GO" id="GO:0051056">
    <property type="term" value="P:regulation of small GTPase mediated signal transduction"/>
    <property type="evidence" value="ECO:0007669"/>
    <property type="project" value="InterPro"/>
</dbReference>
<accession>A0AAD5XEC6</accession>
<evidence type="ECO:0000256" key="1">
    <source>
        <dbReference type="ARBA" id="ARBA00022468"/>
    </source>
</evidence>
<keyword evidence="1" id="KW-0343">GTPase activation</keyword>
<reference evidence="4" key="1">
    <citation type="submission" date="2020-05" db="EMBL/GenBank/DDBJ databases">
        <title>Phylogenomic resolution of chytrid fungi.</title>
        <authorList>
            <person name="Stajich J.E."/>
            <person name="Amses K."/>
            <person name="Simmons R."/>
            <person name="Seto K."/>
            <person name="Myers J."/>
            <person name="Bonds A."/>
            <person name="Quandt C.A."/>
            <person name="Barry K."/>
            <person name="Liu P."/>
            <person name="Grigoriev I."/>
            <person name="Longcore J.E."/>
            <person name="James T.Y."/>
        </authorList>
    </citation>
    <scope>NUCLEOTIDE SEQUENCE</scope>
    <source>
        <strain evidence="4">JEL0513</strain>
    </source>
</reference>
<dbReference type="PROSITE" id="PS50085">
    <property type="entry name" value="RAPGAP"/>
    <property type="match status" value="1"/>
</dbReference>
<dbReference type="InterPro" id="IPR018515">
    <property type="entry name" value="Tuberin-type_domain"/>
</dbReference>
<feature type="compositionally biased region" description="Polar residues" evidence="2">
    <location>
        <begin position="29"/>
        <end position="41"/>
    </location>
</feature>
<name>A0AAD5XEC6_9FUNG</name>